<accession>A0ABS3TF65</accession>
<dbReference type="Pfam" id="PF12833">
    <property type="entry name" value="HTH_18"/>
    <property type="match status" value="1"/>
</dbReference>
<dbReference type="InterPro" id="IPR037923">
    <property type="entry name" value="HTH-like"/>
</dbReference>
<sequence length="300" mass="34543">MRKPESLPEFYQHHFKELPVARPVERGQVNVFRLEDVLAPSAEPVPYSRRDFYKITLIRGRNLYHYADKSLAITGPTLLFFNPQVPYTWQPLSDETTGFFCIFREEFFQGWGNPTLTELPLFQPGSTPAYPLTPAQDEEVSALYGKMLTELHSDYPLKYALLRNYASELIHYALKLRPTDARYQHPDAKSRLAAVFLELLERQFPIESPRHRFALRSASDFARHLAVHVNHLNRCVRDTTGKTTTAHIAERLAGEAQALLRHTDWNIAEIGYSLGFDEPANFTYFFKKQTGVAPSAVRWV</sequence>
<feature type="domain" description="HTH araC/xylS-type" evidence="4">
    <location>
        <begin position="190"/>
        <end position="300"/>
    </location>
</feature>
<name>A0ABS3TF65_9BACT</name>
<keyword evidence="2" id="KW-0238">DNA-binding</keyword>
<evidence type="ECO:0000313" key="6">
    <source>
        <dbReference type="Proteomes" id="UP000670527"/>
    </source>
</evidence>
<evidence type="ECO:0000256" key="1">
    <source>
        <dbReference type="ARBA" id="ARBA00023015"/>
    </source>
</evidence>
<evidence type="ECO:0000259" key="4">
    <source>
        <dbReference type="PROSITE" id="PS01124"/>
    </source>
</evidence>
<keyword evidence="1" id="KW-0805">Transcription regulation</keyword>
<gene>
    <name evidence="5" type="ORF">J4D97_16725</name>
</gene>
<dbReference type="SMART" id="SM00342">
    <property type="entry name" value="HTH_ARAC"/>
    <property type="match status" value="1"/>
</dbReference>
<dbReference type="InterPro" id="IPR009057">
    <property type="entry name" value="Homeodomain-like_sf"/>
</dbReference>
<organism evidence="5 6">
    <name type="scientific">Hymenobacter defluvii</name>
    <dbReference type="NCBI Taxonomy" id="2054411"/>
    <lineage>
        <taxon>Bacteria</taxon>
        <taxon>Pseudomonadati</taxon>
        <taxon>Bacteroidota</taxon>
        <taxon>Cytophagia</taxon>
        <taxon>Cytophagales</taxon>
        <taxon>Hymenobacteraceae</taxon>
        <taxon>Hymenobacter</taxon>
    </lineage>
</organism>
<protein>
    <submittedName>
        <fullName evidence="5">Helix-turn-helix transcriptional regulator</fullName>
    </submittedName>
</protein>
<evidence type="ECO:0000313" key="5">
    <source>
        <dbReference type="EMBL" id="MBO3272301.1"/>
    </source>
</evidence>
<dbReference type="Gene3D" id="1.10.10.60">
    <property type="entry name" value="Homeodomain-like"/>
    <property type="match status" value="1"/>
</dbReference>
<evidence type="ECO:0000256" key="3">
    <source>
        <dbReference type="ARBA" id="ARBA00023163"/>
    </source>
</evidence>
<keyword evidence="6" id="KW-1185">Reference proteome</keyword>
<dbReference type="PANTHER" id="PTHR43280:SF32">
    <property type="entry name" value="TRANSCRIPTIONAL REGULATORY PROTEIN"/>
    <property type="match status" value="1"/>
</dbReference>
<dbReference type="InterPro" id="IPR018060">
    <property type="entry name" value="HTH_AraC"/>
</dbReference>
<proteinExistence type="predicted"/>
<dbReference type="EMBL" id="JAGETX010000011">
    <property type="protein sequence ID" value="MBO3272301.1"/>
    <property type="molecule type" value="Genomic_DNA"/>
</dbReference>
<dbReference type="RefSeq" id="WP_208308569.1">
    <property type="nucleotide sequence ID" value="NZ_JAGETX010000011.1"/>
</dbReference>
<keyword evidence="3" id="KW-0804">Transcription</keyword>
<dbReference type="PROSITE" id="PS01124">
    <property type="entry name" value="HTH_ARAC_FAMILY_2"/>
    <property type="match status" value="1"/>
</dbReference>
<comment type="caution">
    <text evidence="5">The sequence shown here is derived from an EMBL/GenBank/DDBJ whole genome shotgun (WGS) entry which is preliminary data.</text>
</comment>
<dbReference type="SUPFAM" id="SSF51215">
    <property type="entry name" value="Regulatory protein AraC"/>
    <property type="match status" value="1"/>
</dbReference>
<dbReference type="SUPFAM" id="SSF46689">
    <property type="entry name" value="Homeodomain-like"/>
    <property type="match status" value="1"/>
</dbReference>
<evidence type="ECO:0000256" key="2">
    <source>
        <dbReference type="ARBA" id="ARBA00023125"/>
    </source>
</evidence>
<dbReference type="PANTHER" id="PTHR43280">
    <property type="entry name" value="ARAC-FAMILY TRANSCRIPTIONAL REGULATOR"/>
    <property type="match status" value="1"/>
</dbReference>
<reference evidence="5 6" key="1">
    <citation type="submission" date="2021-03" db="EMBL/GenBank/DDBJ databases">
        <authorList>
            <person name="Kim M.K."/>
        </authorList>
    </citation>
    <scope>NUCLEOTIDE SEQUENCE [LARGE SCALE GENOMIC DNA]</scope>
    <source>
        <strain evidence="5 6">BT507</strain>
    </source>
</reference>
<dbReference type="Proteomes" id="UP000670527">
    <property type="component" value="Unassembled WGS sequence"/>
</dbReference>